<accession>A0A0D2KQD5</accession>
<reference evidence="3" key="1">
    <citation type="submission" date="2014-04" db="EMBL/GenBank/DDBJ databases">
        <title>Evolutionary Origins and Diversification of the Mycorrhizal Mutualists.</title>
        <authorList>
            <consortium name="DOE Joint Genome Institute"/>
            <consortium name="Mycorrhizal Genomics Consortium"/>
            <person name="Kohler A."/>
            <person name="Kuo A."/>
            <person name="Nagy L.G."/>
            <person name="Floudas D."/>
            <person name="Copeland A."/>
            <person name="Barry K.W."/>
            <person name="Cichocki N."/>
            <person name="Veneault-Fourrey C."/>
            <person name="LaButti K."/>
            <person name="Lindquist E.A."/>
            <person name="Lipzen A."/>
            <person name="Lundell T."/>
            <person name="Morin E."/>
            <person name="Murat C."/>
            <person name="Riley R."/>
            <person name="Ohm R."/>
            <person name="Sun H."/>
            <person name="Tunlid A."/>
            <person name="Henrissat B."/>
            <person name="Grigoriev I.V."/>
            <person name="Hibbett D.S."/>
            <person name="Martin F."/>
        </authorList>
    </citation>
    <scope>NUCLEOTIDE SEQUENCE [LARGE SCALE GENOMIC DNA]</scope>
    <source>
        <strain evidence="3">FD-334 SS-4</strain>
    </source>
</reference>
<feature type="region of interest" description="Disordered" evidence="1">
    <location>
        <begin position="1"/>
        <end position="37"/>
    </location>
</feature>
<sequence length="192" mass="21377">MGSPPRQHSTSIKHQPPTELAASQKLPPDGGAGAKFEQTTSDVDDAMAGNSSWADSPIAICTIARRSRRGVISRFRVGSTRPEPLPRWTRRAIWIGAGAYLKYREFNVTARTLHSRRCEPKLAVQPPRLCTRVPSTLTYPPLDARSFHFHLSRGKPITSLYQSDEYSAARHCMSTLNISVHDHRRTSSNASE</sequence>
<name>A0A0D2KQD5_HYPSF</name>
<feature type="compositionally biased region" description="Polar residues" evidence="1">
    <location>
        <begin position="1"/>
        <end position="13"/>
    </location>
</feature>
<evidence type="ECO:0000256" key="1">
    <source>
        <dbReference type="SAM" id="MobiDB-lite"/>
    </source>
</evidence>
<evidence type="ECO:0000313" key="2">
    <source>
        <dbReference type="EMBL" id="KJA16822.1"/>
    </source>
</evidence>
<dbReference type="AlphaFoldDB" id="A0A0D2KQD5"/>
<proteinExistence type="predicted"/>
<protein>
    <submittedName>
        <fullName evidence="2">Uncharacterized protein</fullName>
    </submittedName>
</protein>
<keyword evidence="3" id="KW-1185">Reference proteome</keyword>
<organism evidence="2 3">
    <name type="scientific">Hypholoma sublateritium (strain FD-334 SS-4)</name>
    <dbReference type="NCBI Taxonomy" id="945553"/>
    <lineage>
        <taxon>Eukaryota</taxon>
        <taxon>Fungi</taxon>
        <taxon>Dikarya</taxon>
        <taxon>Basidiomycota</taxon>
        <taxon>Agaricomycotina</taxon>
        <taxon>Agaricomycetes</taxon>
        <taxon>Agaricomycetidae</taxon>
        <taxon>Agaricales</taxon>
        <taxon>Agaricineae</taxon>
        <taxon>Strophariaceae</taxon>
        <taxon>Hypholoma</taxon>
    </lineage>
</organism>
<evidence type="ECO:0000313" key="3">
    <source>
        <dbReference type="Proteomes" id="UP000054270"/>
    </source>
</evidence>
<dbReference type="Proteomes" id="UP000054270">
    <property type="component" value="Unassembled WGS sequence"/>
</dbReference>
<dbReference type="EMBL" id="KN817614">
    <property type="protein sequence ID" value="KJA16822.1"/>
    <property type="molecule type" value="Genomic_DNA"/>
</dbReference>
<gene>
    <name evidence="2" type="ORF">HYPSUDRAFT_1054767</name>
</gene>